<reference evidence="1 2" key="1">
    <citation type="submission" date="2018-06" db="EMBL/GenBank/DDBJ databases">
        <authorList>
            <consortium name="Pathogen Informatics"/>
            <person name="Doyle S."/>
        </authorList>
    </citation>
    <scope>NUCLEOTIDE SEQUENCE [LARGE SCALE GENOMIC DNA]</scope>
    <source>
        <strain evidence="1 2">NCTC8261</strain>
    </source>
</reference>
<evidence type="ECO:0000313" key="2">
    <source>
        <dbReference type="Proteomes" id="UP000254712"/>
    </source>
</evidence>
<gene>
    <name evidence="1" type="primary">recT_2</name>
    <name evidence="1" type="ORF">NCTC8261_03095</name>
</gene>
<dbReference type="Pfam" id="PF03837">
    <property type="entry name" value="RecT"/>
    <property type="match status" value="1"/>
</dbReference>
<dbReference type="GO" id="GO:0006259">
    <property type="term" value="P:DNA metabolic process"/>
    <property type="evidence" value="ECO:0007669"/>
    <property type="project" value="InterPro"/>
</dbReference>
<name>A0A379WRV6_SALET</name>
<dbReference type="Proteomes" id="UP000254712">
    <property type="component" value="Unassembled WGS sequence"/>
</dbReference>
<accession>A0A379WRV6</accession>
<organism evidence="1 2">
    <name type="scientific">Salmonella enterica I</name>
    <dbReference type="NCBI Taxonomy" id="59201"/>
    <lineage>
        <taxon>Bacteria</taxon>
        <taxon>Pseudomonadati</taxon>
        <taxon>Pseudomonadota</taxon>
        <taxon>Gammaproteobacteria</taxon>
        <taxon>Enterobacterales</taxon>
        <taxon>Enterobacteriaceae</taxon>
        <taxon>Salmonella</taxon>
    </lineage>
</organism>
<evidence type="ECO:0000313" key="1">
    <source>
        <dbReference type="EMBL" id="SUH36819.1"/>
    </source>
</evidence>
<dbReference type="AlphaFoldDB" id="A0A379WRV6"/>
<sequence length="160" mass="16887">MENTNIVTTEQQAPNTISASNAIFNVQALGQLTAFANLMADSQVTVPAHLAGKPADCMAIVMQAMQWGMNPYAVAQKTHLVNGVLGYEAQLVNAVIASSSAIHGRFITAMGVTGSAAPGHRKSHAIKTVKMGSTPSLSAFVAGRMRTRSACSFRWCHSAR</sequence>
<protein>
    <submittedName>
        <fullName evidence="1">Gifsy-2 prophage RecT</fullName>
    </submittedName>
</protein>
<dbReference type="InterPro" id="IPR018330">
    <property type="entry name" value="RecT_fam"/>
</dbReference>
<dbReference type="EMBL" id="UGXT01000002">
    <property type="protein sequence ID" value="SUH36819.1"/>
    <property type="molecule type" value="Genomic_DNA"/>
</dbReference>
<proteinExistence type="predicted"/>
<dbReference type="GO" id="GO:0003677">
    <property type="term" value="F:DNA binding"/>
    <property type="evidence" value="ECO:0007669"/>
    <property type="project" value="InterPro"/>
</dbReference>